<dbReference type="InterPro" id="IPR029055">
    <property type="entry name" value="Ntn_hydrolases_N"/>
</dbReference>
<dbReference type="SUPFAM" id="SSF56235">
    <property type="entry name" value="N-terminal nucleophile aminohydrolases (Ntn hydrolases)"/>
    <property type="match status" value="1"/>
</dbReference>
<dbReference type="PANTHER" id="PTHR11599">
    <property type="entry name" value="PROTEASOME SUBUNIT ALPHA/BETA"/>
    <property type="match status" value="1"/>
</dbReference>
<accession>A0A392M5A9</accession>
<comment type="caution">
    <text evidence="2">The sequence shown here is derived from an EMBL/GenBank/DDBJ whole genome shotgun (WGS) entry which is preliminary data.</text>
</comment>
<sequence length="129" mass="14392">MANGMALLDQSVSMSASFYQAPPEKTPVHNQDIFRTIEHHECASLLLQLQIADKSQVYTQHAYMRPLGVVAMVLGIDDENGPQLYKCDPAGHYFGHKATSAGSKDQEAINFLEKKMKNDPSFTYDETVQ</sequence>
<dbReference type="GO" id="GO:0051603">
    <property type="term" value="P:proteolysis involved in protein catabolic process"/>
    <property type="evidence" value="ECO:0007669"/>
    <property type="project" value="InterPro"/>
</dbReference>
<organism evidence="2 3">
    <name type="scientific">Trifolium medium</name>
    <dbReference type="NCBI Taxonomy" id="97028"/>
    <lineage>
        <taxon>Eukaryota</taxon>
        <taxon>Viridiplantae</taxon>
        <taxon>Streptophyta</taxon>
        <taxon>Embryophyta</taxon>
        <taxon>Tracheophyta</taxon>
        <taxon>Spermatophyta</taxon>
        <taxon>Magnoliopsida</taxon>
        <taxon>eudicotyledons</taxon>
        <taxon>Gunneridae</taxon>
        <taxon>Pentapetalae</taxon>
        <taxon>rosids</taxon>
        <taxon>fabids</taxon>
        <taxon>Fabales</taxon>
        <taxon>Fabaceae</taxon>
        <taxon>Papilionoideae</taxon>
        <taxon>50 kb inversion clade</taxon>
        <taxon>NPAAA clade</taxon>
        <taxon>Hologalegina</taxon>
        <taxon>IRL clade</taxon>
        <taxon>Trifolieae</taxon>
        <taxon>Trifolium</taxon>
    </lineage>
</organism>
<keyword evidence="1 2" id="KW-0647">Proteasome</keyword>
<name>A0A392M5A9_9FABA</name>
<proteinExistence type="predicted"/>
<evidence type="ECO:0000313" key="2">
    <source>
        <dbReference type="EMBL" id="MCH81574.1"/>
    </source>
</evidence>
<feature type="non-terminal residue" evidence="2">
    <location>
        <position position="129"/>
    </location>
</feature>
<keyword evidence="3" id="KW-1185">Reference proteome</keyword>
<evidence type="ECO:0000313" key="3">
    <source>
        <dbReference type="Proteomes" id="UP000265520"/>
    </source>
</evidence>
<gene>
    <name evidence="2" type="ORF">A2U01_0002364</name>
</gene>
<reference evidence="2 3" key="1">
    <citation type="journal article" date="2018" name="Front. Plant Sci.">
        <title>Red Clover (Trifolium pratense) and Zigzag Clover (T. medium) - A Picture of Genomic Similarities and Differences.</title>
        <authorList>
            <person name="Dluhosova J."/>
            <person name="Istvanek J."/>
            <person name="Nedelnik J."/>
            <person name="Repkova J."/>
        </authorList>
    </citation>
    <scope>NUCLEOTIDE SEQUENCE [LARGE SCALE GENOMIC DNA]</scope>
    <source>
        <strain evidence="3">cv. 10/8</strain>
        <tissue evidence="2">Leaf</tissue>
    </source>
</reference>
<dbReference type="InterPro" id="IPR050115">
    <property type="entry name" value="Proteasome_alpha"/>
</dbReference>
<dbReference type="GO" id="GO:0005839">
    <property type="term" value="C:proteasome core complex"/>
    <property type="evidence" value="ECO:0007669"/>
    <property type="project" value="InterPro"/>
</dbReference>
<dbReference type="Gene3D" id="3.60.20.10">
    <property type="entry name" value="Glutamine Phosphoribosylpyrophosphate, subunit 1, domain 1"/>
    <property type="match status" value="1"/>
</dbReference>
<evidence type="ECO:0000256" key="1">
    <source>
        <dbReference type="ARBA" id="ARBA00022942"/>
    </source>
</evidence>
<dbReference type="EMBL" id="LXQA010002470">
    <property type="protein sequence ID" value="MCH81574.1"/>
    <property type="molecule type" value="Genomic_DNA"/>
</dbReference>
<dbReference type="Pfam" id="PF00227">
    <property type="entry name" value="Proteasome"/>
    <property type="match status" value="1"/>
</dbReference>
<dbReference type="AlphaFoldDB" id="A0A392M5A9"/>
<dbReference type="Proteomes" id="UP000265520">
    <property type="component" value="Unassembled WGS sequence"/>
</dbReference>
<dbReference type="InterPro" id="IPR001353">
    <property type="entry name" value="Proteasome_sua/b"/>
</dbReference>
<protein>
    <submittedName>
        <fullName evidence="2">Proteasome subunit alpha type-6-like</fullName>
    </submittedName>
</protein>